<gene>
    <name evidence="2" type="ORF">AA0113_g5960</name>
</gene>
<evidence type="ECO:0000313" key="2">
    <source>
        <dbReference type="EMBL" id="RYO63331.1"/>
    </source>
</evidence>
<protein>
    <submittedName>
        <fullName evidence="2">Uncharacterized protein</fullName>
    </submittedName>
</protein>
<feature type="region of interest" description="Disordered" evidence="1">
    <location>
        <begin position="1"/>
        <end position="46"/>
    </location>
</feature>
<accession>A0A4Q4S0T3</accession>
<sequence length="60" mass="6987">MVNSTSEDGDTQLKSTARYSLRKRPERSPTSNRLRRKKRVHRTRGGLVSLRKIPDEFVSM</sequence>
<evidence type="ECO:0000256" key="1">
    <source>
        <dbReference type="SAM" id="MobiDB-lite"/>
    </source>
</evidence>
<evidence type="ECO:0000313" key="3">
    <source>
        <dbReference type="Proteomes" id="UP000293823"/>
    </source>
</evidence>
<feature type="compositionally biased region" description="Basic residues" evidence="1">
    <location>
        <begin position="33"/>
        <end position="44"/>
    </location>
</feature>
<reference evidence="3" key="1">
    <citation type="journal article" date="2019" name="bioRxiv">
        <title>Genomics, evolutionary history and diagnostics of the Alternaria alternata species group including apple and Asian pear pathotypes.</title>
        <authorList>
            <person name="Armitage A.D."/>
            <person name="Cockerton H.M."/>
            <person name="Sreenivasaprasad S."/>
            <person name="Woodhall J.W."/>
            <person name="Lane C.R."/>
            <person name="Harrison R.J."/>
            <person name="Clarkson J.P."/>
        </authorList>
    </citation>
    <scope>NUCLEOTIDE SEQUENCE [LARGE SCALE GENOMIC DNA]</scope>
    <source>
        <strain evidence="3">RGR 97.0016</strain>
    </source>
</reference>
<keyword evidence="3" id="KW-1185">Reference proteome</keyword>
<comment type="caution">
    <text evidence="2">The sequence shown here is derived from an EMBL/GenBank/DDBJ whole genome shotgun (WGS) entry which is preliminary data.</text>
</comment>
<name>A0A4Q4S0T3_9PLEO</name>
<feature type="compositionally biased region" description="Polar residues" evidence="1">
    <location>
        <begin position="1"/>
        <end position="18"/>
    </location>
</feature>
<dbReference type="OrthoDB" id="3682925at2759"/>
<dbReference type="EMBL" id="PEJP01000021">
    <property type="protein sequence ID" value="RYO63331.1"/>
    <property type="molecule type" value="Genomic_DNA"/>
</dbReference>
<proteinExistence type="predicted"/>
<organism evidence="2 3">
    <name type="scientific">Alternaria arborescens</name>
    <dbReference type="NCBI Taxonomy" id="156630"/>
    <lineage>
        <taxon>Eukaryota</taxon>
        <taxon>Fungi</taxon>
        <taxon>Dikarya</taxon>
        <taxon>Ascomycota</taxon>
        <taxon>Pezizomycotina</taxon>
        <taxon>Dothideomycetes</taxon>
        <taxon>Pleosporomycetidae</taxon>
        <taxon>Pleosporales</taxon>
        <taxon>Pleosporineae</taxon>
        <taxon>Pleosporaceae</taxon>
        <taxon>Alternaria</taxon>
        <taxon>Alternaria sect. Alternaria</taxon>
    </lineage>
</organism>
<dbReference type="AlphaFoldDB" id="A0A4Q4S0T3"/>
<dbReference type="Proteomes" id="UP000293823">
    <property type="component" value="Unassembled WGS sequence"/>
</dbReference>